<reference evidence="1 2" key="1">
    <citation type="journal article" date="2011" name="Science">
        <title>The ecoresponsive genome of Daphnia pulex.</title>
        <authorList>
            <person name="Colbourne J.K."/>
            <person name="Pfrender M.E."/>
            <person name="Gilbert D."/>
            <person name="Thomas W.K."/>
            <person name="Tucker A."/>
            <person name="Oakley T.H."/>
            <person name="Tokishita S."/>
            <person name="Aerts A."/>
            <person name="Arnold G.J."/>
            <person name="Basu M.K."/>
            <person name="Bauer D.J."/>
            <person name="Caceres C.E."/>
            <person name="Carmel L."/>
            <person name="Casola C."/>
            <person name="Choi J.H."/>
            <person name="Detter J.C."/>
            <person name="Dong Q."/>
            <person name="Dusheyko S."/>
            <person name="Eads B.D."/>
            <person name="Frohlich T."/>
            <person name="Geiler-Samerotte K.A."/>
            <person name="Gerlach D."/>
            <person name="Hatcher P."/>
            <person name="Jogdeo S."/>
            <person name="Krijgsveld J."/>
            <person name="Kriventseva E.V."/>
            <person name="Kultz D."/>
            <person name="Laforsch C."/>
            <person name="Lindquist E."/>
            <person name="Lopez J."/>
            <person name="Manak J.R."/>
            <person name="Muller J."/>
            <person name="Pangilinan J."/>
            <person name="Patwardhan R.P."/>
            <person name="Pitluck S."/>
            <person name="Pritham E.J."/>
            <person name="Rechtsteiner A."/>
            <person name="Rho M."/>
            <person name="Rogozin I.B."/>
            <person name="Sakarya O."/>
            <person name="Salamov A."/>
            <person name="Schaack S."/>
            <person name="Shapiro H."/>
            <person name="Shiga Y."/>
            <person name="Skalitzky C."/>
            <person name="Smith Z."/>
            <person name="Souvorov A."/>
            <person name="Sung W."/>
            <person name="Tang Z."/>
            <person name="Tsuchiya D."/>
            <person name="Tu H."/>
            <person name="Vos H."/>
            <person name="Wang M."/>
            <person name="Wolf Y.I."/>
            <person name="Yamagata H."/>
            <person name="Yamada T."/>
            <person name="Ye Y."/>
            <person name="Shaw J.R."/>
            <person name="Andrews J."/>
            <person name="Crease T.J."/>
            <person name="Tang H."/>
            <person name="Lucas S.M."/>
            <person name="Robertson H.M."/>
            <person name="Bork P."/>
            <person name="Koonin E.V."/>
            <person name="Zdobnov E.M."/>
            <person name="Grigoriev I.V."/>
            <person name="Lynch M."/>
            <person name="Boore J.L."/>
        </authorList>
    </citation>
    <scope>NUCLEOTIDE SEQUENCE [LARGE SCALE GENOMIC DNA]</scope>
</reference>
<keyword evidence="2" id="KW-1185">Reference proteome</keyword>
<protein>
    <submittedName>
        <fullName evidence="1">Uncharacterized protein</fullName>
    </submittedName>
</protein>
<gene>
    <name evidence="1" type="ORF">DAPPUDRAFT_250199</name>
</gene>
<dbReference type="InParanoid" id="E9GY38"/>
<dbReference type="HOGENOM" id="CLU_980949_0_0_1"/>
<dbReference type="KEGG" id="dpx:DAPPUDRAFT_250199"/>
<dbReference type="Proteomes" id="UP000000305">
    <property type="component" value="Unassembled WGS sequence"/>
</dbReference>
<accession>E9GY38</accession>
<sequence>MSFPPLMAHPSNIPFPWIPAPTESVPQPELPSTLQDSRCSNCPLMLKKISQLEKKLTCLEKEQDQICKRLNQGQTKCAELRQSPSVQWAKENFAIEKNGQREKQQKGISVRPSAAFPKENHPLTPAEVEQLRIWFPDGIIPKEAIPLMARMTEENSTNDVIEPERNPLVKPVVKEEIINPYRMTPRQGTDWTERQMFPYNSAQSFLAEEKKVKEQQKSQPPNDGWSTQLFKWFRSSAEQLFFDKDKEIIWNKKKRMWVDTSTGMRVTNQEARAYFAETWPTHMD</sequence>
<name>E9GY38_DAPPU</name>
<evidence type="ECO:0000313" key="2">
    <source>
        <dbReference type="Proteomes" id="UP000000305"/>
    </source>
</evidence>
<organism evidence="1 2">
    <name type="scientific">Daphnia pulex</name>
    <name type="common">Water flea</name>
    <dbReference type="NCBI Taxonomy" id="6669"/>
    <lineage>
        <taxon>Eukaryota</taxon>
        <taxon>Metazoa</taxon>
        <taxon>Ecdysozoa</taxon>
        <taxon>Arthropoda</taxon>
        <taxon>Crustacea</taxon>
        <taxon>Branchiopoda</taxon>
        <taxon>Diplostraca</taxon>
        <taxon>Cladocera</taxon>
        <taxon>Anomopoda</taxon>
        <taxon>Daphniidae</taxon>
        <taxon>Daphnia</taxon>
    </lineage>
</organism>
<proteinExistence type="predicted"/>
<dbReference type="EMBL" id="GL732574">
    <property type="protein sequence ID" value="EFX75533.1"/>
    <property type="molecule type" value="Genomic_DNA"/>
</dbReference>
<dbReference type="AlphaFoldDB" id="E9GY38"/>
<dbReference type="OrthoDB" id="8918678at2759"/>
<evidence type="ECO:0000313" key="1">
    <source>
        <dbReference type="EMBL" id="EFX75533.1"/>
    </source>
</evidence>